<evidence type="ECO:0000256" key="8">
    <source>
        <dbReference type="ARBA" id="ARBA00029618"/>
    </source>
</evidence>
<accession>A0A919S1H4</accession>
<dbReference type="GO" id="GO:0030246">
    <property type="term" value="F:carbohydrate binding"/>
    <property type="evidence" value="ECO:0007669"/>
    <property type="project" value="InterPro"/>
</dbReference>
<evidence type="ECO:0000256" key="2">
    <source>
        <dbReference type="ARBA" id="ARBA00022729"/>
    </source>
</evidence>
<evidence type="ECO:0000256" key="9">
    <source>
        <dbReference type="ARBA" id="ARBA00031076"/>
    </source>
</evidence>
<feature type="compositionally biased region" description="Low complexity" evidence="10">
    <location>
        <begin position="1041"/>
        <end position="1066"/>
    </location>
</feature>
<reference evidence="12" key="1">
    <citation type="submission" date="2021-03" db="EMBL/GenBank/DDBJ databases">
        <title>Taxonomic study of Clostridium polyendosporum from meadow-gley soil under rice.</title>
        <authorList>
            <person name="Kobayashi H."/>
            <person name="Tanizawa Y."/>
            <person name="Yagura M."/>
        </authorList>
    </citation>
    <scope>NUCLEOTIDE SEQUENCE</scope>
    <source>
        <strain evidence="12">JCM 30710</strain>
    </source>
</reference>
<dbReference type="InterPro" id="IPR049117">
    <property type="entry name" value="pulA_all-beta"/>
</dbReference>
<feature type="domain" description="Glycosyl hydrolase family 13 catalytic" evidence="11">
    <location>
        <begin position="493"/>
        <end position="896"/>
    </location>
</feature>
<dbReference type="Gene3D" id="3.20.20.80">
    <property type="entry name" value="Glycosidases"/>
    <property type="match status" value="1"/>
</dbReference>
<dbReference type="SUPFAM" id="SSF51445">
    <property type="entry name" value="(Trans)glycosidases"/>
    <property type="match status" value="1"/>
</dbReference>
<evidence type="ECO:0000256" key="1">
    <source>
        <dbReference type="ARBA" id="ARBA00008061"/>
    </source>
</evidence>
<dbReference type="Pfam" id="PF21653">
    <property type="entry name" value="pulA_all-beta"/>
    <property type="match status" value="1"/>
</dbReference>
<dbReference type="Pfam" id="PF02922">
    <property type="entry name" value="CBM_48"/>
    <property type="match status" value="1"/>
</dbReference>
<evidence type="ECO:0000256" key="4">
    <source>
        <dbReference type="ARBA" id="ARBA00022837"/>
    </source>
</evidence>
<dbReference type="InterPro" id="IPR013780">
    <property type="entry name" value="Glyco_hydro_b"/>
</dbReference>
<evidence type="ECO:0000256" key="10">
    <source>
        <dbReference type="SAM" id="MobiDB-lite"/>
    </source>
</evidence>
<dbReference type="SUPFAM" id="SSF49452">
    <property type="entry name" value="Starch-binding domain-like"/>
    <property type="match status" value="2"/>
</dbReference>
<dbReference type="InterPro" id="IPR006047">
    <property type="entry name" value="GH13_cat_dom"/>
</dbReference>
<evidence type="ECO:0000259" key="11">
    <source>
        <dbReference type="SMART" id="SM00642"/>
    </source>
</evidence>
<dbReference type="InterPro" id="IPR014756">
    <property type="entry name" value="Ig_E-set"/>
</dbReference>
<feature type="region of interest" description="Disordered" evidence="10">
    <location>
        <begin position="997"/>
        <end position="1077"/>
    </location>
</feature>
<comment type="catalytic activity">
    <reaction evidence="6">
        <text>Hydrolysis of (1-&gt;6)-alpha-D-glucosidic linkages in pullulan, amylopectin and glycogen, and in the alpha- and beta-limit dextrins of amylopectin and glycogen.</text>
        <dbReference type="EC" id="3.2.1.41"/>
    </reaction>
</comment>
<dbReference type="Gene3D" id="2.60.40.10">
    <property type="entry name" value="Immunoglobulins"/>
    <property type="match status" value="1"/>
</dbReference>
<name>A0A919S1H4_9CLOT</name>
<dbReference type="EMBL" id="BOPZ01000028">
    <property type="protein sequence ID" value="GIM30129.1"/>
    <property type="molecule type" value="Genomic_DNA"/>
</dbReference>
<dbReference type="EC" id="3.2.1.41" evidence="7"/>
<protein>
    <recommendedName>
        <fullName evidence="7">pullulanase</fullName>
        <ecNumber evidence="7">3.2.1.41</ecNumber>
    </recommendedName>
    <alternativeName>
        <fullName evidence="8">Alpha-dextrin endo-1,6-alpha-glucosidase</fullName>
    </alternativeName>
    <alternativeName>
        <fullName evidence="9">Pullulan 6-glucanohydrolase</fullName>
    </alternativeName>
</protein>
<evidence type="ECO:0000256" key="6">
    <source>
        <dbReference type="ARBA" id="ARBA00023965"/>
    </source>
</evidence>
<dbReference type="Pfam" id="PF00128">
    <property type="entry name" value="Alpha-amylase"/>
    <property type="match status" value="1"/>
</dbReference>
<evidence type="ECO:0000256" key="7">
    <source>
        <dbReference type="ARBA" id="ARBA00024062"/>
    </source>
</evidence>
<comment type="similarity">
    <text evidence="1">Belongs to the glycosyl hydrolase 13 family.</text>
</comment>
<dbReference type="CDD" id="cd02860">
    <property type="entry name" value="E_set_Pullulanase"/>
    <property type="match status" value="1"/>
</dbReference>
<dbReference type="InterPro" id="IPR017853">
    <property type="entry name" value="GH"/>
</dbReference>
<dbReference type="SUPFAM" id="SSF81296">
    <property type="entry name" value="E set domains"/>
    <property type="match status" value="1"/>
</dbReference>
<sequence length="1193" mass="133401">MKNKQTKILSILISFVMIISIFTGTITAKAIPSGTTTVKIHYLRADGDYSKWNLWVWDAGNNGNGSKYVFTGKDEDGVFTAVNFTPSTKSVGFIVRTDNWEKDTDNIIVDTSKGDMDVYVTAGDKQGNAKNIQKPLEFNFDKVDVNVHYCRFDGTYTGWDLWMWPEKGNGAAYAFDKEDSYGKLASCNFDNMKGIGRVGFVVRQDGWNGDKEPGGDRYINLAYVDKHGKVDVYLLEKEPNIFYAENQVDRSKKVTLAKMDSLHDIYFQVNIPVDTAESVKIKNDDKILDSKVTLSADKRSGQIKTVDSLDLNKKYTVNIDNYKECDVSLGQVYGSDDFKNIYHFSGELGALYSKKKTIFRVWSPTATKVSLKLYSQGSGNNLLDTVPMTKGDRGVWSVEKNGDLVGKFYTYEITANGKTNETEDLYSKSVGVNGDRSMVVDLSKTNPTNWNKDKGPKIKHQTDAIIYEVHIRDISMDPNSGIKMKGKFLGVTETGTKSKEGEATGIDHLKEMGVTHVQILPMFDYASIDETKLGENKFNWGYDPKNYQTPEGSYSTDPYSGTLKIEEVKAMIKALHDAGIGVVMDSVYNHTYSWENSCFDKTVPDYYYRHRPDGSVIGTSGCGNDTASERSMFRKYMIDSVNYWAKEYHIDGFRFDLMGIHDVDTMNQIRANLDKINPQILMYGEPWDLGDGGLPQDEKAIKDNVKKLDTRIGAFSDDIRDGVKGHVFTNTSGGFVNYNGTWKRDINGKQVAYSIGDLKELVKFGIVASTKHEGVDYSKITYSPGPWAKEPTQTVNFVSCHDNNTLWDRMSLSQPNATEEERVKMDKMANFLVLTSQGIAFLNSGEEMLRTKPNPNGDGYISDSYNSPDSVNSLDWTRKHTYKNVVNYYEGLIKLRKDHPAFRMATNAEIQQNLKFINTNDSTIAYTISNNANGDKWSDIAVLVNAGKEDTEVTLPKSNWTVIVNGEKAGTDALATVSENKVVVPAGTSMVLADTESFNKKDTRNKSNVKNNDTNNSGNSIYKNNNNFNNSAVNDNKEDNNAVNNIDGKNNDLNSNNNKNNSSVDSNSRDKDVINGSSNVKNNIEEIKAKINDPSINSFIVDVKENCIISKDVFTALKGKNNDVATDIDFSLKSVDNNLKDKEARKMKSVLGKEVALAPFSFKYDGFLPSNAKVSILFDDSYKNKTVNVCKYF</sequence>
<keyword evidence="3" id="KW-0378">Hydrolase</keyword>
<evidence type="ECO:0000313" key="13">
    <source>
        <dbReference type="Proteomes" id="UP000679179"/>
    </source>
</evidence>
<dbReference type="PANTHER" id="PTHR43002">
    <property type="entry name" value="GLYCOGEN DEBRANCHING ENZYME"/>
    <property type="match status" value="1"/>
</dbReference>
<dbReference type="InterPro" id="IPR013783">
    <property type="entry name" value="Ig-like_fold"/>
</dbReference>
<keyword evidence="5" id="KW-0326">Glycosidase</keyword>
<dbReference type="GO" id="GO:0005975">
    <property type="term" value="P:carbohydrate metabolic process"/>
    <property type="evidence" value="ECO:0007669"/>
    <property type="project" value="InterPro"/>
</dbReference>
<comment type="caution">
    <text evidence="12">The sequence shown here is derived from an EMBL/GenBank/DDBJ whole genome shotgun (WGS) entry which is preliminary data.</text>
</comment>
<evidence type="ECO:0000313" key="12">
    <source>
        <dbReference type="EMBL" id="GIM30129.1"/>
    </source>
</evidence>
<dbReference type="Proteomes" id="UP000679179">
    <property type="component" value="Unassembled WGS sequence"/>
</dbReference>
<dbReference type="Gene3D" id="2.60.40.1110">
    <property type="match status" value="2"/>
</dbReference>
<keyword evidence="4" id="KW-0106">Calcium</keyword>
<keyword evidence="2" id="KW-0732">Signal</keyword>
<dbReference type="CDD" id="cd10315">
    <property type="entry name" value="CBM41_pullulanase"/>
    <property type="match status" value="2"/>
</dbReference>
<dbReference type="InterPro" id="IPR004193">
    <property type="entry name" value="Glyco_hydro_13_N"/>
</dbReference>
<dbReference type="InterPro" id="IPR011840">
    <property type="entry name" value="PulA_typeI"/>
</dbReference>
<dbReference type="InterPro" id="IPR013784">
    <property type="entry name" value="Carb-bd-like_fold"/>
</dbReference>
<dbReference type="SMART" id="SM00642">
    <property type="entry name" value="Aamy"/>
    <property type="match status" value="1"/>
</dbReference>
<gene>
    <name evidence="12" type="ORF">CPJCM30710_27950</name>
</gene>
<dbReference type="CDD" id="cd11341">
    <property type="entry name" value="AmyAc_Pullulanase_LD-like"/>
    <property type="match status" value="1"/>
</dbReference>
<feature type="compositionally biased region" description="Low complexity" evidence="10">
    <location>
        <begin position="1006"/>
        <end position="1034"/>
    </location>
</feature>
<dbReference type="InterPro" id="IPR005323">
    <property type="entry name" value="CBM41_pullulanase"/>
</dbReference>
<dbReference type="Gene3D" id="2.60.40.1180">
    <property type="entry name" value="Golgi alpha-mannosidase II"/>
    <property type="match status" value="1"/>
</dbReference>
<dbReference type="GO" id="GO:0051060">
    <property type="term" value="F:pullulanase activity"/>
    <property type="evidence" value="ECO:0007669"/>
    <property type="project" value="UniProtKB-EC"/>
</dbReference>
<keyword evidence="13" id="KW-1185">Reference proteome</keyword>
<proteinExistence type="inferred from homology"/>
<dbReference type="Pfam" id="PF03714">
    <property type="entry name" value="PUD"/>
    <property type="match status" value="2"/>
</dbReference>
<organism evidence="12 13">
    <name type="scientific">Clostridium polyendosporum</name>
    <dbReference type="NCBI Taxonomy" id="69208"/>
    <lineage>
        <taxon>Bacteria</taxon>
        <taxon>Bacillati</taxon>
        <taxon>Bacillota</taxon>
        <taxon>Clostridia</taxon>
        <taxon>Eubacteriales</taxon>
        <taxon>Clostridiaceae</taxon>
        <taxon>Clostridium</taxon>
    </lineage>
</organism>
<dbReference type="RefSeq" id="WP_212904808.1">
    <property type="nucleotide sequence ID" value="NZ_BOPZ01000028.1"/>
</dbReference>
<evidence type="ECO:0000256" key="3">
    <source>
        <dbReference type="ARBA" id="ARBA00022801"/>
    </source>
</evidence>
<dbReference type="AlphaFoldDB" id="A0A919S1H4"/>
<dbReference type="NCBIfam" id="TIGR02104">
    <property type="entry name" value="pulA_typeI"/>
    <property type="match status" value="1"/>
</dbReference>
<evidence type="ECO:0000256" key="5">
    <source>
        <dbReference type="ARBA" id="ARBA00023295"/>
    </source>
</evidence>